<evidence type="ECO:0000259" key="6">
    <source>
        <dbReference type="Pfam" id="PF06321"/>
    </source>
</evidence>
<organism evidence="8 9">
    <name type="scientific">Bacteroides muris</name>
    <name type="common">ex Fokt et al. 2023</name>
    <dbReference type="NCBI Taxonomy" id="2937417"/>
    <lineage>
        <taxon>Bacteria</taxon>
        <taxon>Pseudomonadati</taxon>
        <taxon>Bacteroidota</taxon>
        <taxon>Bacteroidia</taxon>
        <taxon>Bacteroidales</taxon>
        <taxon>Bacteroidaceae</taxon>
        <taxon>Bacteroides</taxon>
    </lineage>
</organism>
<comment type="caution">
    <text evidence="8">The sequence shown here is derived from an EMBL/GenBank/DDBJ whole genome shotgun (WGS) entry which is preliminary data.</text>
</comment>
<name>A0A9X2SY61_9BACE</name>
<dbReference type="Gene3D" id="2.60.40.3690">
    <property type="match status" value="1"/>
</dbReference>
<comment type="similarity">
    <text evidence="2">Belongs to the bacteroidetes fimbrillin superfamily. FimA/Mfa1 family.</text>
</comment>
<evidence type="ECO:0000313" key="9">
    <source>
        <dbReference type="Proteomes" id="UP001143810"/>
    </source>
</evidence>
<evidence type="ECO:0000259" key="7">
    <source>
        <dbReference type="Pfam" id="PF26306"/>
    </source>
</evidence>
<dbReference type="PROSITE" id="PS51257">
    <property type="entry name" value="PROKAR_LIPOPROTEIN"/>
    <property type="match status" value="1"/>
</dbReference>
<keyword evidence="3 5" id="KW-0732">Signal</keyword>
<reference evidence="8" key="1">
    <citation type="journal article" date="2022" name="Arch. Microbiol.">
        <title>Bacteroides muris sp. nov. isolated from the cecum of wild-derived house mice.</title>
        <authorList>
            <person name="Fokt H."/>
            <person name="Unni R."/>
            <person name="Repnik U."/>
            <person name="Schmitz R.A."/>
            <person name="Bramkamp M."/>
            <person name="Baines J.F."/>
            <person name="Unterweger D."/>
        </authorList>
    </citation>
    <scope>NUCLEOTIDE SEQUENCE</scope>
    <source>
        <strain evidence="8">KH569_7</strain>
    </source>
</reference>
<evidence type="ECO:0000256" key="3">
    <source>
        <dbReference type="ARBA" id="ARBA00022729"/>
    </source>
</evidence>
<evidence type="ECO:0000256" key="4">
    <source>
        <dbReference type="ARBA" id="ARBA00023263"/>
    </source>
</evidence>
<sequence length="731" mass="80515">MKRTVVYSVIIGCVASLFLGACSNENEIFPSKPEVADGNRIVLNIASATLPLSRAVEATGAEVKVAHVDVLIFGADEKRVHHERISPAMDGKTGTLALSAKREQFTAGEAYRVYLVANSVLPEEDFAAVADLAGLKSLTQQSRDIHVTGLGNNAPEAFLMDGIARLKGSAGDNVVLNRAGQTEDTLLESTLRRAAAKIVVVITQGEEVRFTEDPATAGAVYYLRNMPYTTSVLSGVDGEAELMSTLPAAPSDYFKWDLEAAPKKIVVTAYAYAHDWNDKSQLENEVRLIVNIPLAAKQNDGTQEFGEVMDSYYQIPVSKDKKLERNTCYYVTATVNAPGAQDPSEPETLQDVDYSVVEWEDKTVNVGGESERPIFLYVNEEEMAMYNMESDNTTLHFSSSMPVEAEVTGAYYIDKFGQETNVTGAIRDQISATPAEGLSGNIAVHSPVPTNNAIRYIKLKVSHKDNPTISREVTVAQYPLEYITNIQGWYSYRDDFKKTDAQPTTYEYKGDGIVGISYSSGQYTYNTSSSGFWRSKVVTRTNADGSSRIDYYTWGRWNNTLSTSSAESNGNARMYHVRIMATSDDYTLGRPRLTEEGYTDSGLDNARLVSPSFMIASRLGFVNTSWGGIDLTGDYALDVVREHCARYVEVYKDKNGNKVVLDDWRLPTNAELKIIMKYQGTANQSADAIDYLLNAGAYWSASEAVQNDKSNSNGTSVRCIRDAYDDETVNQ</sequence>
<proteinExistence type="inferred from homology"/>
<evidence type="ECO:0000256" key="2">
    <source>
        <dbReference type="ARBA" id="ARBA00006011"/>
    </source>
</evidence>
<dbReference type="InterPro" id="IPR058822">
    <property type="entry name" value="Ig-like_FimD_3rd"/>
</dbReference>
<dbReference type="EMBL" id="JAMZEE010000047">
    <property type="protein sequence ID" value="MCR6509523.1"/>
    <property type="molecule type" value="Genomic_DNA"/>
</dbReference>
<evidence type="ECO:0000256" key="5">
    <source>
        <dbReference type="SAM" id="SignalP"/>
    </source>
</evidence>
<feature type="domain" description="Major fimbrial subunit protein N-terminal" evidence="6">
    <location>
        <begin position="52"/>
        <end position="148"/>
    </location>
</feature>
<evidence type="ECO:0000313" key="8">
    <source>
        <dbReference type="EMBL" id="MCR6509523.1"/>
    </source>
</evidence>
<keyword evidence="4" id="KW-0281">Fimbrium</keyword>
<evidence type="ECO:0000256" key="1">
    <source>
        <dbReference type="ARBA" id="ARBA00004561"/>
    </source>
</evidence>
<feature type="signal peptide" evidence="5">
    <location>
        <begin position="1"/>
        <end position="23"/>
    </location>
</feature>
<comment type="subcellular location">
    <subcellularLocation>
        <location evidence="1">Fimbrium</location>
    </subcellularLocation>
</comment>
<dbReference type="Proteomes" id="UP001143810">
    <property type="component" value="Unassembled WGS sequence"/>
</dbReference>
<feature type="domain" description="Major fimbrium tip subunit FimD third Ig-like" evidence="7">
    <location>
        <begin position="377"/>
        <end position="479"/>
    </location>
</feature>
<accession>A0A9X2SY61</accession>
<feature type="chain" id="PRO_5040827840" evidence="5">
    <location>
        <begin position="24"/>
        <end position="731"/>
    </location>
</feature>
<protein>
    <submittedName>
        <fullName evidence="8">Fimbrial protein</fullName>
    </submittedName>
</protein>
<dbReference type="Pfam" id="PF26306">
    <property type="entry name" value="FimD_3rd"/>
    <property type="match status" value="1"/>
</dbReference>
<dbReference type="Pfam" id="PF06321">
    <property type="entry name" value="P_gingi_FimA"/>
    <property type="match status" value="1"/>
</dbReference>
<dbReference type="InterPro" id="IPR029141">
    <property type="entry name" value="FimA_N"/>
</dbReference>
<gene>
    <name evidence="8" type="ORF">M1B78_15505</name>
</gene>
<dbReference type="RefSeq" id="WP_257941159.1">
    <property type="nucleotide sequence ID" value="NZ_JAMZEE010000047.1"/>
</dbReference>
<reference evidence="8" key="2">
    <citation type="submission" date="2022-04" db="EMBL/GenBank/DDBJ databases">
        <authorList>
            <person name="Fokt H."/>
            <person name="Baines J."/>
        </authorList>
    </citation>
    <scope>NUCLEOTIDE SEQUENCE</scope>
    <source>
        <strain evidence="8">KH569_7</strain>
    </source>
</reference>
<dbReference type="AlphaFoldDB" id="A0A9X2SY61"/>
<dbReference type="GO" id="GO:0009289">
    <property type="term" value="C:pilus"/>
    <property type="evidence" value="ECO:0007669"/>
    <property type="project" value="UniProtKB-SubCell"/>
</dbReference>